<comment type="subunit">
    <text evidence="9">Monomer.</text>
</comment>
<evidence type="ECO:0000256" key="7">
    <source>
        <dbReference type="ARBA" id="ARBA00023004"/>
    </source>
</evidence>
<accession>A0ABY7AKR7</accession>
<feature type="binding site" evidence="9">
    <location>
        <position position="103"/>
    </location>
    <ligand>
        <name>Ni(2+)</name>
        <dbReference type="ChEBI" id="CHEBI:49786"/>
    </ligand>
</feature>
<comment type="catalytic activity">
    <reaction evidence="9">
        <text>1,2-dihydroxy-5-(methylsulfanyl)pent-1-en-3-one + O2 = 3-(methylsulfanyl)propanoate + CO + formate + 2 H(+)</text>
        <dbReference type="Rhea" id="RHEA:14161"/>
        <dbReference type="ChEBI" id="CHEBI:15378"/>
        <dbReference type="ChEBI" id="CHEBI:15379"/>
        <dbReference type="ChEBI" id="CHEBI:15740"/>
        <dbReference type="ChEBI" id="CHEBI:17245"/>
        <dbReference type="ChEBI" id="CHEBI:49016"/>
        <dbReference type="ChEBI" id="CHEBI:49252"/>
        <dbReference type="EC" id="1.13.11.53"/>
    </reaction>
</comment>
<name>A0ABY7AKR7_9ALTE</name>
<dbReference type="HAMAP" id="MF_01682">
    <property type="entry name" value="Salvage_MtnD"/>
    <property type="match status" value="1"/>
</dbReference>
<reference evidence="10" key="1">
    <citation type="submission" date="2022-10" db="EMBL/GenBank/DDBJ databases">
        <title>Catenovulum adriacola sp. nov. isolated in the Harbour of Susak.</title>
        <authorList>
            <person name="Schoch T."/>
            <person name="Reich S.J."/>
            <person name="Stoeferle S."/>
            <person name="Flaiz M."/>
            <person name="Kazda M."/>
            <person name="Riedel C.U."/>
            <person name="Duerre P."/>
        </authorList>
    </citation>
    <scope>NUCLEOTIDE SEQUENCE</scope>
    <source>
        <strain evidence="10">TS8</strain>
    </source>
</reference>
<keyword evidence="6 9" id="KW-0560">Oxidoreductase</keyword>
<feature type="binding site" evidence="9">
    <location>
        <position position="99"/>
    </location>
    <ligand>
        <name>Ni(2+)</name>
        <dbReference type="ChEBI" id="CHEBI:49786"/>
    </ligand>
</feature>
<evidence type="ECO:0000256" key="9">
    <source>
        <dbReference type="HAMAP-Rule" id="MF_01682"/>
    </source>
</evidence>
<evidence type="ECO:0000256" key="4">
    <source>
        <dbReference type="ARBA" id="ARBA00022723"/>
    </source>
</evidence>
<proteinExistence type="inferred from homology"/>
<dbReference type="SUPFAM" id="SSF51182">
    <property type="entry name" value="RmlC-like cupins"/>
    <property type="match status" value="1"/>
</dbReference>
<feature type="binding site" evidence="9">
    <location>
        <position position="141"/>
    </location>
    <ligand>
        <name>Ni(2+)</name>
        <dbReference type="ChEBI" id="CHEBI:49786"/>
    </ligand>
</feature>
<dbReference type="PANTHER" id="PTHR23418">
    <property type="entry name" value="ACIREDUCTONE DIOXYGENASE"/>
    <property type="match status" value="1"/>
</dbReference>
<feature type="site" description="May play a role in transmitting local conformational changes" evidence="9">
    <location>
        <position position="102"/>
    </location>
</feature>
<dbReference type="Gene3D" id="2.60.120.10">
    <property type="entry name" value="Jelly Rolls"/>
    <property type="match status" value="1"/>
</dbReference>
<keyword evidence="11" id="KW-1185">Reference proteome</keyword>
<comment type="catalytic activity">
    <reaction evidence="1 9">
        <text>1,2-dihydroxy-5-(methylsulfanyl)pent-1-en-3-one + O2 = 4-methylsulfanyl-2-oxobutanoate + formate + 2 H(+)</text>
        <dbReference type="Rhea" id="RHEA:24504"/>
        <dbReference type="ChEBI" id="CHEBI:15378"/>
        <dbReference type="ChEBI" id="CHEBI:15379"/>
        <dbReference type="ChEBI" id="CHEBI:15740"/>
        <dbReference type="ChEBI" id="CHEBI:16723"/>
        <dbReference type="ChEBI" id="CHEBI:49252"/>
        <dbReference type="EC" id="1.13.11.54"/>
    </reaction>
</comment>
<dbReference type="PANTHER" id="PTHR23418:SF0">
    <property type="entry name" value="ACIREDUCTONE DIOXYGENASE"/>
    <property type="match status" value="1"/>
</dbReference>
<keyword evidence="8 9" id="KW-0486">Methionine biosynthesis</keyword>
<dbReference type="InterPro" id="IPR023956">
    <property type="entry name" value="ARD_bac"/>
</dbReference>
<dbReference type="Pfam" id="PF03079">
    <property type="entry name" value="ARD"/>
    <property type="match status" value="1"/>
</dbReference>
<feature type="site" description="May play a role in metal incorporation in vivo" evidence="9">
    <location>
        <position position="96"/>
    </location>
</feature>
<dbReference type="EC" id="1.13.11.53" evidence="9"/>
<dbReference type="Proteomes" id="UP001163726">
    <property type="component" value="Chromosome"/>
</dbReference>
<dbReference type="GO" id="GO:0051213">
    <property type="term" value="F:dioxygenase activity"/>
    <property type="evidence" value="ECO:0007669"/>
    <property type="project" value="UniProtKB-KW"/>
</dbReference>
<keyword evidence="3 9" id="KW-0028">Amino-acid biosynthesis</keyword>
<protein>
    <recommendedName>
        <fullName evidence="9">Acireductone dioxygenase</fullName>
    </recommendedName>
    <alternativeName>
        <fullName evidence="9">1,2-dihydroxy-3-keto-5-methylthiopentene dioxygenase</fullName>
        <shortName evidence="9">DHK-MTPene dioxygenase</shortName>
    </alternativeName>
    <alternativeName>
        <fullName evidence="9">Acireductone dioxygenase (Fe(2+)-requiring)</fullName>
        <shortName evidence="9">ARD'</shortName>
        <shortName evidence="9">Fe-ARD</shortName>
        <ecNumber evidence="9">1.13.11.54</ecNumber>
    </alternativeName>
    <alternativeName>
        <fullName evidence="9">Acireductone dioxygenase (Ni(2+)-requiring)</fullName>
        <shortName evidence="9">ARD</shortName>
        <shortName evidence="9">Ni-ARD</shortName>
        <ecNumber evidence="9">1.13.11.53</ecNumber>
    </alternativeName>
</protein>
<dbReference type="RefSeq" id="WP_268074166.1">
    <property type="nucleotide sequence ID" value="NZ_CP109965.1"/>
</dbReference>
<evidence type="ECO:0000256" key="6">
    <source>
        <dbReference type="ARBA" id="ARBA00023002"/>
    </source>
</evidence>
<feature type="binding site" evidence="9">
    <location>
        <position position="141"/>
    </location>
    <ligand>
        <name>Fe(2+)</name>
        <dbReference type="ChEBI" id="CHEBI:29033"/>
    </ligand>
</feature>
<keyword evidence="4 9" id="KW-0479">Metal-binding</keyword>
<keyword evidence="2 9" id="KW-0533">Nickel</keyword>
<comment type="similarity">
    <text evidence="9">Belongs to the acireductone dioxygenase (ARD) family.</text>
</comment>
<comment type="cofactor">
    <cofactor evidence="9">
        <name>Ni(2+)</name>
        <dbReference type="ChEBI" id="CHEBI:49786"/>
    </cofactor>
    <text evidence="9">Binds 1 nickel ion per monomer.</text>
</comment>
<keyword evidence="5 9" id="KW-0223">Dioxygenase</keyword>
<dbReference type="InterPro" id="IPR014710">
    <property type="entry name" value="RmlC-like_jellyroll"/>
</dbReference>
<feature type="site" description="Important to generate the dianion" evidence="9">
    <location>
        <position position="105"/>
    </location>
</feature>
<dbReference type="InterPro" id="IPR011051">
    <property type="entry name" value="RmlC_Cupin_sf"/>
</dbReference>
<evidence type="ECO:0000256" key="8">
    <source>
        <dbReference type="ARBA" id="ARBA00023167"/>
    </source>
</evidence>
<comment type="cofactor">
    <cofactor evidence="9">
        <name>Fe(2+)</name>
        <dbReference type="ChEBI" id="CHEBI:29033"/>
    </cofactor>
    <text evidence="9">Binds 1 Fe(2+) cation per monomer.</text>
</comment>
<dbReference type="CDD" id="cd02232">
    <property type="entry name" value="cupin_ARD"/>
    <property type="match status" value="1"/>
</dbReference>
<evidence type="ECO:0000256" key="3">
    <source>
        <dbReference type="ARBA" id="ARBA00022605"/>
    </source>
</evidence>
<evidence type="ECO:0000256" key="1">
    <source>
        <dbReference type="ARBA" id="ARBA00000428"/>
    </source>
</evidence>
<evidence type="ECO:0000313" key="11">
    <source>
        <dbReference type="Proteomes" id="UP001163726"/>
    </source>
</evidence>
<organism evidence="10 11">
    <name type="scientific">Catenovulum adriaticum</name>
    <dbReference type="NCBI Taxonomy" id="2984846"/>
    <lineage>
        <taxon>Bacteria</taxon>
        <taxon>Pseudomonadati</taxon>
        <taxon>Pseudomonadota</taxon>
        <taxon>Gammaproteobacteria</taxon>
        <taxon>Alteromonadales</taxon>
        <taxon>Alteromonadaceae</taxon>
        <taxon>Catenovulum</taxon>
    </lineage>
</organism>
<feature type="binding site" evidence="9">
    <location>
        <position position="97"/>
    </location>
    <ligand>
        <name>Ni(2+)</name>
        <dbReference type="ChEBI" id="CHEBI:49786"/>
    </ligand>
</feature>
<dbReference type="InterPro" id="IPR004313">
    <property type="entry name" value="ARD"/>
</dbReference>
<feature type="binding site" evidence="9">
    <location>
        <position position="97"/>
    </location>
    <ligand>
        <name>Fe(2+)</name>
        <dbReference type="ChEBI" id="CHEBI:29033"/>
    </ligand>
</feature>
<feature type="binding site" evidence="9">
    <location>
        <position position="103"/>
    </location>
    <ligand>
        <name>Fe(2+)</name>
        <dbReference type="ChEBI" id="CHEBI:29033"/>
    </ligand>
</feature>
<evidence type="ECO:0000313" key="10">
    <source>
        <dbReference type="EMBL" id="WAJ69872.1"/>
    </source>
</evidence>
<sequence>MSRLTIHSDTNPQMPLLDTQNLAQIQAELLKISVQFERWHLDKDLPENADNSAIIQAYQNEINELIKERGYQSYDIVTMNPDKPNKKEFRQKFLSEHIHIEDEIRFFVRGQGLFVLHIGGKIFSILCQKDDLISVPANTKHWFDMGPNPAFTVIRIFDNPAGWVAKYTGSMIADQFPKLEN</sequence>
<keyword evidence="7 9" id="KW-0408">Iron</keyword>
<evidence type="ECO:0000256" key="2">
    <source>
        <dbReference type="ARBA" id="ARBA00022596"/>
    </source>
</evidence>
<comment type="pathway">
    <text evidence="9">Amino-acid biosynthesis; L-methionine biosynthesis via salvage pathway; L-methionine from S-methyl-5-thio-alpha-D-ribose 1-phosphate: step 5/6.</text>
</comment>
<dbReference type="EMBL" id="CP109965">
    <property type="protein sequence ID" value="WAJ69872.1"/>
    <property type="molecule type" value="Genomic_DNA"/>
</dbReference>
<dbReference type="EC" id="1.13.11.54" evidence="9"/>
<feature type="binding site" evidence="9">
    <location>
        <position position="99"/>
    </location>
    <ligand>
        <name>Fe(2+)</name>
        <dbReference type="ChEBI" id="CHEBI:29033"/>
    </ligand>
</feature>
<evidence type="ECO:0000256" key="5">
    <source>
        <dbReference type="ARBA" id="ARBA00022964"/>
    </source>
</evidence>
<comment type="function">
    <text evidence="9">Catalyzes 2 different reactions between oxygene and the acireductone 1,2-dihydroxy-3-keto-5-methylthiopentene (DHK-MTPene) depending upon the metal bound in the active site. Fe-containing acireductone dioxygenase (Fe-ARD) produces formate and 2-keto-4-methylthiobutyrate (KMTB), the alpha-ketoacid precursor of methionine in the methionine recycle pathway. Ni-containing acireductone dioxygenase (Ni-ARD) produces methylthiopropionate, carbon monoxide and formate, and does not lie on the methionine recycle pathway.</text>
</comment>
<gene>
    <name evidence="9" type="primary">mtnD</name>
    <name evidence="10" type="ORF">OLW01_12040</name>
</gene>